<reference evidence="2 3" key="1">
    <citation type="submission" date="2020-08" db="EMBL/GenBank/DDBJ databases">
        <authorList>
            <person name="Liu C."/>
            <person name="Sun Q."/>
        </authorList>
    </citation>
    <scope>NUCLEOTIDE SEQUENCE [LARGE SCALE GENOMIC DNA]</scope>
    <source>
        <strain evidence="2 3">NSJ-57</strain>
    </source>
</reference>
<dbReference type="EMBL" id="CP060637">
    <property type="protein sequence ID" value="QNM16261.1"/>
    <property type="molecule type" value="Genomic_DNA"/>
</dbReference>
<organism evidence="2 3">
    <name type="scientific">Fusobacterium hominis</name>
    <dbReference type="NCBI Taxonomy" id="2764326"/>
    <lineage>
        <taxon>Bacteria</taxon>
        <taxon>Fusobacteriati</taxon>
        <taxon>Fusobacteriota</taxon>
        <taxon>Fusobacteriia</taxon>
        <taxon>Fusobacteriales</taxon>
        <taxon>Fusobacteriaceae</taxon>
        <taxon>Fusobacterium</taxon>
    </lineage>
</organism>
<dbReference type="SUPFAM" id="SSF100950">
    <property type="entry name" value="NagB/RpiA/CoA transferase-like"/>
    <property type="match status" value="1"/>
</dbReference>
<dbReference type="InterPro" id="IPR009501">
    <property type="entry name" value="UCP020269"/>
</dbReference>
<sequence length="204" mass="23254">MKKERLNKVIDKLKENNFIVKVVKDEKEAESCVLKLMPKNSSVSMGGSVTLNNTELLKKFREEYNFFERFLQPDWESTVNVMRESLLSDFLVTSTNAITENGELLQIDSGGNRVAGMAYGPKNVIVVCGVNKIVKNRQEGYERLYYVGPLNSKRLKHNTPCNFTGKCENCSTHMRMCNFVSIIRDGKRPFGNVIVILIEKEIGY</sequence>
<keyword evidence="3" id="KW-1185">Reference proteome</keyword>
<dbReference type="KEGG" id="fho:H9Q81_09525"/>
<feature type="domain" description="LUD" evidence="1">
    <location>
        <begin position="7"/>
        <end position="198"/>
    </location>
</feature>
<dbReference type="InterPro" id="IPR003741">
    <property type="entry name" value="LUD_dom"/>
</dbReference>
<dbReference type="PANTHER" id="PTHR36179">
    <property type="entry name" value="LUD_DOM DOMAIN-CONTAINING PROTEIN"/>
    <property type="match status" value="1"/>
</dbReference>
<gene>
    <name evidence="2" type="ORF">H9Q81_09525</name>
</gene>
<evidence type="ECO:0000259" key="1">
    <source>
        <dbReference type="Pfam" id="PF02589"/>
    </source>
</evidence>
<dbReference type="Proteomes" id="UP000515913">
    <property type="component" value="Chromosome"/>
</dbReference>
<dbReference type="PANTHER" id="PTHR36179:SF2">
    <property type="entry name" value="LUD DOMAIN-CONTAINING PROTEIN"/>
    <property type="match status" value="1"/>
</dbReference>
<evidence type="ECO:0000313" key="2">
    <source>
        <dbReference type="EMBL" id="QNM16261.1"/>
    </source>
</evidence>
<proteinExistence type="predicted"/>
<name>A0A7G9GZM9_9FUSO</name>
<accession>A0A7G9GZM9</accession>
<dbReference type="InterPro" id="IPR037171">
    <property type="entry name" value="NagB/RpiA_transferase-like"/>
</dbReference>
<evidence type="ECO:0000313" key="3">
    <source>
        <dbReference type="Proteomes" id="UP000515913"/>
    </source>
</evidence>
<protein>
    <submittedName>
        <fullName evidence="2">Lactate utilization protein</fullName>
    </submittedName>
</protein>
<dbReference type="AlphaFoldDB" id="A0A7G9GZM9"/>
<dbReference type="PIRSF" id="PIRSF020269">
    <property type="entry name" value="DUF1121"/>
    <property type="match status" value="1"/>
</dbReference>
<dbReference type="Pfam" id="PF02589">
    <property type="entry name" value="LUD_dom"/>
    <property type="match status" value="1"/>
</dbReference>